<organism evidence="5 6">
    <name type="scientific">Nicrophorus vespilloides</name>
    <name type="common">Boreal carrion beetle</name>
    <dbReference type="NCBI Taxonomy" id="110193"/>
    <lineage>
        <taxon>Eukaryota</taxon>
        <taxon>Metazoa</taxon>
        <taxon>Ecdysozoa</taxon>
        <taxon>Arthropoda</taxon>
        <taxon>Hexapoda</taxon>
        <taxon>Insecta</taxon>
        <taxon>Pterygota</taxon>
        <taxon>Neoptera</taxon>
        <taxon>Endopterygota</taxon>
        <taxon>Coleoptera</taxon>
        <taxon>Polyphaga</taxon>
        <taxon>Staphyliniformia</taxon>
        <taxon>Silphidae</taxon>
        <taxon>Nicrophorinae</taxon>
        <taxon>Nicrophorus</taxon>
    </lineage>
</organism>
<evidence type="ECO:0000256" key="2">
    <source>
        <dbReference type="ARBA" id="ARBA00022525"/>
    </source>
</evidence>
<dbReference type="PRINTS" id="PR00838">
    <property type="entry name" value="V5ALLERGEN"/>
</dbReference>
<dbReference type="InterPro" id="IPR001283">
    <property type="entry name" value="CRISP-related"/>
</dbReference>
<dbReference type="PROSITE" id="PS01010">
    <property type="entry name" value="CRISP_2"/>
    <property type="match status" value="1"/>
</dbReference>
<dbReference type="GeneID" id="108560078"/>
<dbReference type="PANTHER" id="PTHR10334">
    <property type="entry name" value="CYSTEINE-RICH SECRETORY PROTEIN-RELATED"/>
    <property type="match status" value="1"/>
</dbReference>
<evidence type="ECO:0000313" key="6">
    <source>
        <dbReference type="RefSeq" id="XP_017773006.1"/>
    </source>
</evidence>
<feature type="signal peptide" evidence="3">
    <location>
        <begin position="1"/>
        <end position="19"/>
    </location>
</feature>
<dbReference type="Gene3D" id="3.40.33.10">
    <property type="entry name" value="CAP"/>
    <property type="match status" value="1"/>
</dbReference>
<evidence type="ECO:0000259" key="4">
    <source>
        <dbReference type="SMART" id="SM00198"/>
    </source>
</evidence>
<dbReference type="Proteomes" id="UP000695000">
    <property type="component" value="Unplaced"/>
</dbReference>
<keyword evidence="5" id="KW-1185">Reference proteome</keyword>
<evidence type="ECO:0000256" key="1">
    <source>
        <dbReference type="ARBA" id="ARBA00004613"/>
    </source>
</evidence>
<dbReference type="CDD" id="cd05380">
    <property type="entry name" value="CAP_euk"/>
    <property type="match status" value="1"/>
</dbReference>
<evidence type="ECO:0000313" key="5">
    <source>
        <dbReference type="Proteomes" id="UP000695000"/>
    </source>
</evidence>
<dbReference type="Pfam" id="PF00188">
    <property type="entry name" value="CAP"/>
    <property type="match status" value="1"/>
</dbReference>
<dbReference type="SUPFAM" id="SSF55797">
    <property type="entry name" value="PR-1-like"/>
    <property type="match status" value="1"/>
</dbReference>
<name>A0ABM1MEK6_NICVS</name>
<dbReference type="InterPro" id="IPR014044">
    <property type="entry name" value="CAP_dom"/>
</dbReference>
<comment type="subcellular location">
    <subcellularLocation>
        <location evidence="1">Secreted</location>
    </subcellularLocation>
</comment>
<accession>A0ABM1MEK6</accession>
<sequence length="311" mass="36049">MSVFKYYVFVITIIDVCWVVHTLRNPYCSMPCRFGTDRSYIHTVCERDNKKCGPANKCGPDFREIPMNDELRQYALDLHNQWRNKVASGEEKRSGGQPPAKKMMTLKYSKELEFIAQCWANACNGDPLNHDICRSTKNYEHVGQNLGFINSTHDNINVKESLHDLIEYWYDEVTIFKKEWVRETQDRGPIKVGHYTQMTWADTDALGCAMSYYTTDNPFSDERKPNITEHGKFYDIIWVQPEVNKKWHHLLLVCNYSPGGNYIGLPLYDIGSPCSGCPKHKPCGYTKYKSLCGKDLKVANSSDRFVPFFRF</sequence>
<dbReference type="RefSeq" id="XP_017773006.1">
    <property type="nucleotide sequence ID" value="XM_017917517.1"/>
</dbReference>
<dbReference type="SMART" id="SM00198">
    <property type="entry name" value="SCP"/>
    <property type="match status" value="1"/>
</dbReference>
<dbReference type="PRINTS" id="PR00837">
    <property type="entry name" value="V5TPXLIKE"/>
</dbReference>
<dbReference type="InterPro" id="IPR035940">
    <property type="entry name" value="CAP_sf"/>
</dbReference>
<feature type="domain" description="SCP" evidence="4">
    <location>
        <begin position="70"/>
        <end position="264"/>
    </location>
</feature>
<keyword evidence="3" id="KW-0732">Signal</keyword>
<dbReference type="InterPro" id="IPR002413">
    <property type="entry name" value="V5_allergen-like"/>
</dbReference>
<keyword evidence="2" id="KW-0964">Secreted</keyword>
<protein>
    <submittedName>
        <fullName evidence="6">Venom allergen 3-like</fullName>
    </submittedName>
</protein>
<feature type="chain" id="PRO_5045313258" evidence="3">
    <location>
        <begin position="20"/>
        <end position="311"/>
    </location>
</feature>
<gene>
    <name evidence="6" type="primary">LOC108560078</name>
</gene>
<proteinExistence type="predicted"/>
<dbReference type="InterPro" id="IPR018244">
    <property type="entry name" value="Allrgn_V5/Tpx1_CS"/>
</dbReference>
<reference evidence="6" key="1">
    <citation type="submission" date="2025-08" db="UniProtKB">
        <authorList>
            <consortium name="RefSeq"/>
        </authorList>
    </citation>
    <scope>IDENTIFICATION</scope>
    <source>
        <tissue evidence="6">Whole Larva</tissue>
    </source>
</reference>
<evidence type="ECO:0000256" key="3">
    <source>
        <dbReference type="SAM" id="SignalP"/>
    </source>
</evidence>